<organism evidence="14 15">
    <name type="scientific">Papilio xuthus</name>
    <name type="common">Asian swallowtail butterfly</name>
    <dbReference type="NCBI Taxonomy" id="66420"/>
    <lineage>
        <taxon>Eukaryota</taxon>
        <taxon>Metazoa</taxon>
        <taxon>Ecdysozoa</taxon>
        <taxon>Arthropoda</taxon>
        <taxon>Hexapoda</taxon>
        <taxon>Insecta</taxon>
        <taxon>Pterygota</taxon>
        <taxon>Neoptera</taxon>
        <taxon>Endopterygota</taxon>
        <taxon>Lepidoptera</taxon>
        <taxon>Glossata</taxon>
        <taxon>Ditrysia</taxon>
        <taxon>Papilionoidea</taxon>
        <taxon>Papilionidae</taxon>
        <taxon>Papilioninae</taxon>
        <taxon>Papilio</taxon>
    </lineage>
</organism>
<keyword evidence="3" id="KW-0677">Repeat</keyword>
<dbReference type="PROSITE" id="PS50157">
    <property type="entry name" value="ZINC_FINGER_C2H2_2"/>
    <property type="match status" value="13"/>
</dbReference>
<evidence type="ECO:0000256" key="2">
    <source>
        <dbReference type="ARBA" id="ARBA00022723"/>
    </source>
</evidence>
<dbReference type="InterPro" id="IPR050752">
    <property type="entry name" value="C2H2-ZF_domain"/>
</dbReference>
<dbReference type="GO" id="GO:0008270">
    <property type="term" value="F:zinc ion binding"/>
    <property type="evidence" value="ECO:0007669"/>
    <property type="project" value="UniProtKB-UniRule"/>
</dbReference>
<feature type="domain" description="C2H2-type" evidence="12">
    <location>
        <begin position="681"/>
        <end position="704"/>
    </location>
</feature>
<evidence type="ECO:0000259" key="13">
    <source>
        <dbReference type="PROSITE" id="PS51915"/>
    </source>
</evidence>
<name>A0A0N1ICA8_PAPXU</name>
<evidence type="ECO:0000256" key="4">
    <source>
        <dbReference type="ARBA" id="ARBA00022771"/>
    </source>
</evidence>
<keyword evidence="4 10" id="KW-0863">Zinc-finger</keyword>
<dbReference type="PANTHER" id="PTHR24384">
    <property type="entry name" value="FINGER PUTATIVE TRANSCRIPTION FACTOR FAMILY-RELATED"/>
    <property type="match status" value="1"/>
</dbReference>
<keyword evidence="8" id="KW-0804">Transcription</keyword>
<dbReference type="EMBL" id="KQ458863">
    <property type="protein sequence ID" value="KPJ04729.1"/>
    <property type="molecule type" value="Genomic_DNA"/>
</dbReference>
<dbReference type="SMART" id="SM00355">
    <property type="entry name" value="ZnF_C2H2"/>
    <property type="match status" value="21"/>
</dbReference>
<feature type="domain" description="C2H2-type" evidence="12">
    <location>
        <begin position="797"/>
        <end position="823"/>
    </location>
</feature>
<evidence type="ECO:0000259" key="12">
    <source>
        <dbReference type="PROSITE" id="PS50157"/>
    </source>
</evidence>
<feature type="domain" description="C2H2-type" evidence="12">
    <location>
        <begin position="248"/>
        <end position="271"/>
    </location>
</feature>
<evidence type="ECO:0000256" key="8">
    <source>
        <dbReference type="ARBA" id="ARBA00023163"/>
    </source>
</evidence>
<feature type="domain" description="C2H2-type" evidence="12">
    <location>
        <begin position="739"/>
        <end position="762"/>
    </location>
</feature>
<evidence type="ECO:0000256" key="11">
    <source>
        <dbReference type="PROSITE-ProRule" id="PRU01263"/>
    </source>
</evidence>
<keyword evidence="15" id="KW-1185">Reference proteome</keyword>
<dbReference type="PROSITE" id="PS00028">
    <property type="entry name" value="ZINC_FINGER_C2H2_1"/>
    <property type="match status" value="11"/>
</dbReference>
<evidence type="ECO:0000256" key="5">
    <source>
        <dbReference type="ARBA" id="ARBA00022833"/>
    </source>
</evidence>
<dbReference type="Proteomes" id="UP000053268">
    <property type="component" value="Unassembled WGS sequence"/>
</dbReference>
<feature type="binding site" evidence="11">
    <location>
        <position position="74"/>
    </location>
    <ligand>
        <name>Zn(2+)</name>
        <dbReference type="ChEBI" id="CHEBI:29105"/>
    </ligand>
</feature>
<feature type="domain" description="C2H2-type" evidence="12">
    <location>
        <begin position="768"/>
        <end position="795"/>
    </location>
</feature>
<dbReference type="PANTHER" id="PTHR24384:SF189">
    <property type="entry name" value="C2H2-TYPE DOMAIN-CONTAINING PROTEIN-RELATED"/>
    <property type="match status" value="1"/>
</dbReference>
<keyword evidence="7" id="KW-0238">DNA-binding</keyword>
<accession>A0A0N1ICA8</accession>
<dbReference type="GO" id="GO:0000978">
    <property type="term" value="F:RNA polymerase II cis-regulatory region sequence-specific DNA binding"/>
    <property type="evidence" value="ECO:0007669"/>
    <property type="project" value="TreeGrafter"/>
</dbReference>
<evidence type="ECO:0000256" key="9">
    <source>
        <dbReference type="ARBA" id="ARBA00023242"/>
    </source>
</evidence>
<dbReference type="Pfam" id="PF07776">
    <property type="entry name" value="zf-AD"/>
    <property type="match status" value="1"/>
</dbReference>
<protein>
    <submittedName>
        <fullName evidence="14">Zinc finger protein 845</fullName>
    </submittedName>
</protein>
<evidence type="ECO:0000256" key="6">
    <source>
        <dbReference type="ARBA" id="ARBA00023015"/>
    </source>
</evidence>
<evidence type="ECO:0000256" key="1">
    <source>
        <dbReference type="ARBA" id="ARBA00004123"/>
    </source>
</evidence>
<dbReference type="PROSITE" id="PS51915">
    <property type="entry name" value="ZAD"/>
    <property type="match status" value="1"/>
</dbReference>
<comment type="subcellular location">
    <subcellularLocation>
        <location evidence="1">Nucleus</location>
    </subcellularLocation>
</comment>
<feature type="binding site" evidence="11">
    <location>
        <position position="77"/>
    </location>
    <ligand>
        <name>Zn(2+)</name>
        <dbReference type="ChEBI" id="CHEBI:29105"/>
    </ligand>
</feature>
<reference evidence="14 15" key="1">
    <citation type="journal article" date="2015" name="Nat. Commun.">
        <title>Outbred genome sequencing and CRISPR/Cas9 gene editing in butterflies.</title>
        <authorList>
            <person name="Li X."/>
            <person name="Fan D."/>
            <person name="Zhang W."/>
            <person name="Liu G."/>
            <person name="Zhang L."/>
            <person name="Zhao L."/>
            <person name="Fang X."/>
            <person name="Chen L."/>
            <person name="Dong Y."/>
            <person name="Chen Y."/>
            <person name="Ding Y."/>
            <person name="Zhao R."/>
            <person name="Feng M."/>
            <person name="Zhu Y."/>
            <person name="Feng Y."/>
            <person name="Jiang X."/>
            <person name="Zhu D."/>
            <person name="Xiang H."/>
            <person name="Feng X."/>
            <person name="Li S."/>
            <person name="Wang J."/>
            <person name="Zhang G."/>
            <person name="Kronforst M.R."/>
            <person name="Wang W."/>
        </authorList>
    </citation>
    <scope>NUCLEOTIDE SEQUENCE [LARGE SCALE GENOMIC DNA]</scope>
    <source>
        <strain evidence="14">Ya'a_city_454_Px</strain>
        <tissue evidence="14">Whole body</tissue>
    </source>
</reference>
<dbReference type="GO" id="GO:0000981">
    <property type="term" value="F:DNA-binding transcription factor activity, RNA polymerase II-specific"/>
    <property type="evidence" value="ECO:0007669"/>
    <property type="project" value="TreeGrafter"/>
</dbReference>
<feature type="domain" description="C2H2-type" evidence="12">
    <location>
        <begin position="601"/>
        <end position="632"/>
    </location>
</feature>
<dbReference type="SUPFAM" id="SSF57716">
    <property type="entry name" value="Glucocorticoid receptor-like (DNA-binding domain)"/>
    <property type="match status" value="1"/>
</dbReference>
<dbReference type="InterPro" id="IPR013087">
    <property type="entry name" value="Znf_C2H2_type"/>
</dbReference>
<proteinExistence type="predicted"/>
<feature type="domain" description="C2H2-type" evidence="12">
    <location>
        <begin position="446"/>
        <end position="473"/>
    </location>
</feature>
<dbReference type="STRING" id="66420.A0A0N1ICA8"/>
<dbReference type="GO" id="GO:0005634">
    <property type="term" value="C:nucleus"/>
    <property type="evidence" value="ECO:0007669"/>
    <property type="project" value="UniProtKB-SubCell"/>
</dbReference>
<keyword evidence="2 11" id="KW-0479">Metal-binding</keyword>
<evidence type="ECO:0000256" key="7">
    <source>
        <dbReference type="ARBA" id="ARBA00023125"/>
    </source>
</evidence>
<feature type="domain" description="ZAD" evidence="13">
    <location>
        <begin position="21"/>
        <end position="101"/>
    </location>
</feature>
<feature type="domain" description="C2H2-type" evidence="12">
    <location>
        <begin position="855"/>
        <end position="878"/>
    </location>
</feature>
<keyword evidence="9" id="KW-0539">Nucleus</keyword>
<dbReference type="InterPro" id="IPR012934">
    <property type="entry name" value="Znf_AD"/>
</dbReference>
<feature type="binding site" evidence="11">
    <location>
        <position position="26"/>
    </location>
    <ligand>
        <name>Zn(2+)</name>
        <dbReference type="ChEBI" id="CHEBI:29105"/>
    </ligand>
</feature>
<keyword evidence="5 11" id="KW-0862">Zinc</keyword>
<keyword evidence="6" id="KW-0805">Transcription regulation</keyword>
<evidence type="ECO:0000256" key="3">
    <source>
        <dbReference type="ARBA" id="ARBA00022737"/>
    </source>
</evidence>
<evidence type="ECO:0000313" key="15">
    <source>
        <dbReference type="Proteomes" id="UP000053268"/>
    </source>
</evidence>
<evidence type="ECO:0000313" key="14">
    <source>
        <dbReference type="EMBL" id="KPJ04729.1"/>
    </source>
</evidence>
<feature type="domain" description="C2H2-type" evidence="12">
    <location>
        <begin position="824"/>
        <end position="852"/>
    </location>
</feature>
<feature type="binding site" evidence="11">
    <location>
        <position position="23"/>
    </location>
    <ligand>
        <name>Zn(2+)</name>
        <dbReference type="ChEBI" id="CHEBI:29105"/>
    </ligand>
</feature>
<sequence length="882" mass="101569">MSRQVDIKALVSHVVRGDGINKCRICMGDTSEGQVFLGDTVLMDGDQPVTLSELLETITGVQMPINEDLPVNLCSLCSMSALNAADFRTTCRRAAHKWETVVQLLANLPQHANDKSLFALVEENQMVLLTDCDSIQSTKTAAYRLTRKMRPSENTDVVKTHPKYRYQCPDCGKQFGYVHQLYRHLKESTDFKRACYICAKIMSRDELVIHLKEQHNRKPYDCKKCPALLPSHSQYVQHLRQAHSQGSCTCGDCGRSFKTSNSFRAHLSIHTIKSCPSCDKVFRNQTCYLYHVKKCCNLDAMKKHKGMLEVKNKWSDKKVKVGLRGRIEKECICDYCKKKFAGKKFISAHIQIVHMKNTHSPCVYCGKFLAAAHMSEHVKKHQDLTFKCDHCGIILRTKLGYSQHLRLHSGEKPYPCQYCKESFSASSRRSEHIRKVHKSSDIVLKHECGKCSAKFRLPYMLKKHMSVHSSEKQAQFECCVCHEKFNTCSTLLKHCRVEEAKSLPRGVCSSCTHMALAAAHFRSICHESANQWTKATSILNSISTLPEEKTFFLLYNKDVILKENIKISSKLHAVSILNNVHHEPIFKITQRQKSFTKDTPWECQYCGKKFRLLNSLNIHLRMTTNRVCIHCGVVVKKKNLHLHLEREHNIHLFHCTTCHKLFKRESELEKHMQTAHSVMSYSCPVCKKGFVKERALRSHKFAHTLFNCLSCNSSFENMRCYRYHAGHCKGSKSPPDSLYKCDYCGYQYVNKDSLRSHIQNKHLKVLQFVCQMCGKRSATLAHHKAHEVIHMTERIVFKCHCGAKLTTQLGFNLHQRIHSGEKPYECKKCGERFLSASRRLDHMKRRHMKTEDMPHKCRECSAKFIRPSLLKKHYKVVHGISS</sequence>
<dbReference type="Pfam" id="PF00096">
    <property type="entry name" value="zf-C2H2"/>
    <property type="match status" value="6"/>
</dbReference>
<dbReference type="AlphaFoldDB" id="A0A0N1ICA8"/>
<dbReference type="SMART" id="SM00868">
    <property type="entry name" value="zf-AD"/>
    <property type="match status" value="2"/>
</dbReference>
<feature type="domain" description="C2H2-type" evidence="12">
    <location>
        <begin position="653"/>
        <end position="677"/>
    </location>
</feature>
<dbReference type="InterPro" id="IPR036236">
    <property type="entry name" value="Znf_C2H2_sf"/>
</dbReference>
<dbReference type="Gene3D" id="3.30.160.60">
    <property type="entry name" value="Classic Zinc Finger"/>
    <property type="match status" value="10"/>
</dbReference>
<gene>
    <name evidence="14" type="ORF">RR46_01218</name>
</gene>
<feature type="domain" description="C2H2-type" evidence="12">
    <location>
        <begin position="166"/>
        <end position="193"/>
    </location>
</feature>
<evidence type="ECO:0000256" key="10">
    <source>
        <dbReference type="PROSITE-ProRule" id="PRU00042"/>
    </source>
</evidence>
<feature type="domain" description="C2H2-type" evidence="12">
    <location>
        <begin position="414"/>
        <end position="442"/>
    </location>
</feature>
<dbReference type="SUPFAM" id="SSF57667">
    <property type="entry name" value="beta-beta-alpha zinc fingers"/>
    <property type="match status" value="7"/>
</dbReference>
<feature type="domain" description="C2H2-type" evidence="12">
    <location>
        <begin position="386"/>
        <end position="413"/>
    </location>
</feature>